<gene>
    <name evidence="2" type="ORF">VO63_27700</name>
</gene>
<keyword evidence="1" id="KW-0472">Membrane</keyword>
<dbReference type="AlphaFoldDB" id="A0A2P2GGN7"/>
<keyword evidence="3" id="KW-1185">Reference proteome</keyword>
<sequence length="136" mass="14405">MVGSLGLPMLVTVFSAVSRNEAESQVVAFLAQVAPTQQAELAQTGQLPSLWSGQIYTAAVVASFVAATTFVLVGALIALFVVQVRQSGVDRLKDDRAMLSGGWRPAVTAELSESCGSLIPCRDRWGFSWVCASNGR</sequence>
<name>A0A2P2GGN7_STREW</name>
<feature type="transmembrane region" description="Helical" evidence="1">
    <location>
        <begin position="55"/>
        <end position="82"/>
    </location>
</feature>
<keyword evidence="1" id="KW-0812">Transmembrane</keyword>
<comment type="caution">
    <text evidence="2">The sequence shown here is derived from an EMBL/GenBank/DDBJ whole genome shotgun (WGS) entry which is preliminary data.</text>
</comment>
<dbReference type="Proteomes" id="UP000265325">
    <property type="component" value="Unassembled WGS sequence"/>
</dbReference>
<evidence type="ECO:0000313" key="2">
    <source>
        <dbReference type="EMBL" id="KKZ70682.1"/>
    </source>
</evidence>
<accession>A0A2P2GGN7</accession>
<reference evidence="2 3" key="1">
    <citation type="submission" date="2015-05" db="EMBL/GenBank/DDBJ databases">
        <title>Draft Genome assembly of Streptomyces showdoensis.</title>
        <authorList>
            <person name="Thapa K.K."/>
            <person name="Metsa-Ketela M."/>
        </authorList>
    </citation>
    <scope>NUCLEOTIDE SEQUENCE [LARGE SCALE GENOMIC DNA]</scope>
    <source>
        <strain evidence="2 3">ATCC 15227</strain>
    </source>
</reference>
<evidence type="ECO:0000313" key="3">
    <source>
        <dbReference type="Proteomes" id="UP000265325"/>
    </source>
</evidence>
<keyword evidence="1" id="KW-1133">Transmembrane helix</keyword>
<protein>
    <submittedName>
        <fullName evidence="2">Uncharacterized protein</fullName>
    </submittedName>
</protein>
<dbReference type="EMBL" id="LAQS01000052">
    <property type="protein sequence ID" value="KKZ70682.1"/>
    <property type="molecule type" value="Genomic_DNA"/>
</dbReference>
<proteinExistence type="predicted"/>
<organism evidence="2 3">
    <name type="scientific">Streptomyces showdoensis</name>
    <dbReference type="NCBI Taxonomy" id="68268"/>
    <lineage>
        <taxon>Bacteria</taxon>
        <taxon>Bacillati</taxon>
        <taxon>Actinomycetota</taxon>
        <taxon>Actinomycetes</taxon>
        <taxon>Kitasatosporales</taxon>
        <taxon>Streptomycetaceae</taxon>
        <taxon>Streptomyces</taxon>
    </lineage>
</organism>
<evidence type="ECO:0000256" key="1">
    <source>
        <dbReference type="SAM" id="Phobius"/>
    </source>
</evidence>
<dbReference type="RefSeq" id="WP_046910762.1">
    <property type="nucleotide sequence ID" value="NZ_BAAAXG010000028.1"/>
</dbReference>